<comment type="caution">
    <text evidence="1">The sequence shown here is derived from an EMBL/GenBank/DDBJ whole genome shotgun (WGS) entry which is preliminary data.</text>
</comment>
<accession>A0A4U8V1D8</accession>
<gene>
    <name evidence="1" type="ORF">L596_006115</name>
</gene>
<dbReference type="EMBL" id="AZBU02000001">
    <property type="protein sequence ID" value="TMS39622.1"/>
    <property type="molecule type" value="Genomic_DNA"/>
</dbReference>
<protein>
    <submittedName>
        <fullName evidence="1">Uncharacterized protein</fullName>
    </submittedName>
</protein>
<proteinExistence type="predicted"/>
<evidence type="ECO:0000313" key="1">
    <source>
        <dbReference type="EMBL" id="TMS39622.1"/>
    </source>
</evidence>
<dbReference type="AlphaFoldDB" id="A0A4U8V1D8"/>
<sequence>MGQYNRLLPFARLVDAIILYGTRVTAVRSIKFKKTNNFSEHVVLILDGGAYWVKVPTSSLKRLMADSKEKEKTFAKAVKILKRPLTDFYHLNQELSLEYNALLASNALNIPPRADPISQILSILRPAS</sequence>
<reference evidence="1" key="3">
    <citation type="journal article" date="2019" name="G3 (Bethesda)">
        <title>Hybrid Assembly of the Genome of the Entomopathogenic Nematode Steinernema carpocapsae Identifies the X-Chromosome.</title>
        <authorList>
            <person name="Serra L."/>
            <person name="Macchietto M."/>
            <person name="Macias-Munoz A."/>
            <person name="McGill C.J."/>
            <person name="Rodriguez I.M."/>
            <person name="Rodriguez B."/>
            <person name="Murad R."/>
            <person name="Mortazavi A."/>
        </authorList>
    </citation>
    <scope>NUCLEOTIDE SEQUENCE [LARGE SCALE GENOMIC DNA]</scope>
    <source>
        <strain evidence="1">ALL</strain>
    </source>
</reference>
<organism evidence="1">
    <name type="scientific">Steinernema carpocapsae</name>
    <name type="common">Entomopathogenic nematode</name>
    <dbReference type="NCBI Taxonomy" id="34508"/>
    <lineage>
        <taxon>Eukaryota</taxon>
        <taxon>Metazoa</taxon>
        <taxon>Ecdysozoa</taxon>
        <taxon>Nematoda</taxon>
        <taxon>Chromadorea</taxon>
        <taxon>Rhabditida</taxon>
        <taxon>Tylenchina</taxon>
        <taxon>Panagrolaimomorpha</taxon>
        <taxon>Strongyloidoidea</taxon>
        <taxon>Steinernematidae</taxon>
        <taxon>Steinernema</taxon>
    </lineage>
</organism>
<name>A0A4U8V1D8_STECR</name>
<reference evidence="1" key="1">
    <citation type="submission" date="2013-11" db="EMBL/GenBank/DDBJ databases">
        <authorList>
            <person name="Sternberg P."/>
            <person name="Dillman A."/>
            <person name="Macchietto M."/>
        </authorList>
    </citation>
    <scope>NUCLEOTIDE SEQUENCE</scope>
    <source>
        <strain evidence="1">ALL</strain>
    </source>
</reference>
<reference evidence="1" key="2">
    <citation type="journal article" date="2015" name="Genome Biol.">
        <title>Comparative genomics of Steinernema reveals deeply conserved gene regulatory networks.</title>
        <authorList>
            <person name="Dillman A.R."/>
            <person name="Macchietto M."/>
            <person name="Porter C.F."/>
            <person name="Rogers A."/>
            <person name="Williams B."/>
            <person name="Antoshechkin I."/>
            <person name="Lee M.M."/>
            <person name="Goodwin Z."/>
            <person name="Lu X."/>
            <person name="Lewis E.E."/>
            <person name="Goodrich-Blair H."/>
            <person name="Stock S.P."/>
            <person name="Adams B.J."/>
            <person name="Sternberg P.W."/>
            <person name="Mortazavi A."/>
        </authorList>
    </citation>
    <scope>NUCLEOTIDE SEQUENCE [LARGE SCALE GENOMIC DNA]</scope>
    <source>
        <strain evidence="1">ALL</strain>
    </source>
</reference>